<keyword evidence="1" id="KW-0472">Membrane</keyword>
<reference evidence="2 3" key="1">
    <citation type="submission" date="2016-07" db="EMBL/GenBank/DDBJ databases">
        <title>Characterization of isolates of Eisenbergiella tayi derived from blood cultures, using whole genome sequencing.</title>
        <authorList>
            <person name="Burdz T."/>
            <person name="Wiebe D."/>
            <person name="Huynh C."/>
            <person name="Bernard K."/>
        </authorList>
    </citation>
    <scope>NUCLEOTIDE SEQUENCE [LARGE SCALE GENOMIC DNA]</scope>
    <source>
        <strain evidence="2 3">NML 110608</strain>
    </source>
</reference>
<feature type="transmembrane region" description="Helical" evidence="1">
    <location>
        <begin position="89"/>
        <end position="111"/>
    </location>
</feature>
<keyword evidence="1" id="KW-1133">Transmembrane helix</keyword>
<sequence>MGDTKYLNGKGRRNYLVCMVIMYAMILFYVLKIVIGVVNSVYVAGTPQEDINVEFNGYEYRYDFPFAGHMKLGHDYYPGYVQPVSGKSLVLAVSVMGSLAMDLPVLVLLLYGRRALRRIARERSPFLPETAKDIRRIGQILLLIGFLQKGIFQAGVAEIGFHTYYVDNPFFNGSWICVGFLVLLIGNVFETGCELQAEADQTL</sequence>
<feature type="transmembrane region" description="Helical" evidence="1">
    <location>
        <begin position="140"/>
        <end position="164"/>
    </location>
</feature>
<dbReference type="AlphaFoldDB" id="A0A1E3AAX9"/>
<dbReference type="EMBL" id="MCGH01000002">
    <property type="protein sequence ID" value="ODM05561.1"/>
    <property type="molecule type" value="Genomic_DNA"/>
</dbReference>
<dbReference type="RefSeq" id="WP_069151776.1">
    <property type="nucleotide sequence ID" value="NZ_MCGH01000002.1"/>
</dbReference>
<protein>
    <recommendedName>
        <fullName evidence="4">DUF2975 domain-containing protein</fullName>
    </recommendedName>
</protein>
<feature type="transmembrane region" description="Helical" evidence="1">
    <location>
        <begin position="15"/>
        <end position="38"/>
    </location>
</feature>
<comment type="caution">
    <text evidence="2">The sequence shown here is derived from an EMBL/GenBank/DDBJ whole genome shotgun (WGS) entry which is preliminary data.</text>
</comment>
<dbReference type="Proteomes" id="UP000094067">
    <property type="component" value="Unassembled WGS sequence"/>
</dbReference>
<evidence type="ECO:0000256" key="1">
    <source>
        <dbReference type="SAM" id="Phobius"/>
    </source>
</evidence>
<name>A0A1E3AAX9_9FIRM</name>
<evidence type="ECO:0008006" key="4">
    <source>
        <dbReference type="Google" id="ProtNLM"/>
    </source>
</evidence>
<keyword evidence="1" id="KW-0812">Transmembrane</keyword>
<gene>
    <name evidence="2" type="ORF">BEI61_01450</name>
</gene>
<evidence type="ECO:0000313" key="3">
    <source>
        <dbReference type="Proteomes" id="UP000094067"/>
    </source>
</evidence>
<evidence type="ECO:0000313" key="2">
    <source>
        <dbReference type="EMBL" id="ODM05561.1"/>
    </source>
</evidence>
<feature type="transmembrane region" description="Helical" evidence="1">
    <location>
        <begin position="170"/>
        <end position="189"/>
    </location>
</feature>
<organism evidence="2 3">
    <name type="scientific">Eisenbergiella tayi</name>
    <dbReference type="NCBI Taxonomy" id="1432052"/>
    <lineage>
        <taxon>Bacteria</taxon>
        <taxon>Bacillati</taxon>
        <taxon>Bacillota</taxon>
        <taxon>Clostridia</taxon>
        <taxon>Lachnospirales</taxon>
        <taxon>Lachnospiraceae</taxon>
        <taxon>Eisenbergiella</taxon>
    </lineage>
</organism>
<accession>A0A1E3AAX9</accession>
<proteinExistence type="predicted"/>